<evidence type="ECO:0000313" key="2">
    <source>
        <dbReference type="EMBL" id="QWQ20707.1"/>
    </source>
</evidence>
<dbReference type="Proteomes" id="UP000682358">
    <property type="component" value="Chromosome"/>
</dbReference>
<sequence length="64" mass="7345">MRTHFFPPYEPEFDDKMIGVVIGRIVMFKESYRGEGATEIYLDTGEKILTSLSVNEVNKIIVGY</sequence>
<evidence type="ECO:0000313" key="3">
    <source>
        <dbReference type="Proteomes" id="UP000682358"/>
    </source>
</evidence>
<dbReference type="EMBL" id="CP076405">
    <property type="protein sequence ID" value="QWQ19389.1"/>
    <property type="molecule type" value="Genomic_DNA"/>
</dbReference>
<dbReference type="EMBL" id="CP076405">
    <property type="protein sequence ID" value="QWQ20707.1"/>
    <property type="molecule type" value="Genomic_DNA"/>
</dbReference>
<dbReference type="AlphaFoldDB" id="A0AAJ4NJJ7"/>
<protein>
    <submittedName>
        <fullName evidence="2">Uncharacterized protein</fullName>
    </submittedName>
</protein>
<accession>A0AAJ4NJJ7</accession>
<evidence type="ECO:0000313" key="1">
    <source>
        <dbReference type="EMBL" id="QWQ19389.1"/>
    </source>
</evidence>
<gene>
    <name evidence="1" type="ORF">KOF27_12155</name>
    <name evidence="2" type="ORF">KOF27_19475</name>
</gene>
<reference evidence="2" key="1">
    <citation type="submission" date="2021-06" db="EMBL/GenBank/DDBJ databases">
        <title>Emergence of genetically related NDM-1-producing Providencia rettgeri strains in Argentina.</title>
        <authorList>
            <person name="Pasteran F."/>
            <person name="Meo A."/>
            <person name="Gomez S."/>
            <person name="Derdoy L."/>
            <person name="Albronoz E."/>
            <person name="Faccone D."/>
            <person name="Guerriero L."/>
            <person name="Archuby D."/>
            <person name="Tarzia A."/>
            <person name="Lopez M."/>
            <person name="Corso A."/>
        </authorList>
    </citation>
    <scope>NUCLEOTIDE SEQUENCE</scope>
    <source>
        <strain evidence="2">PreM15628</strain>
    </source>
</reference>
<organism evidence="2 3">
    <name type="scientific">Providencia rettgeri</name>
    <dbReference type="NCBI Taxonomy" id="587"/>
    <lineage>
        <taxon>Bacteria</taxon>
        <taxon>Pseudomonadati</taxon>
        <taxon>Pseudomonadota</taxon>
        <taxon>Gammaproteobacteria</taxon>
        <taxon>Enterobacterales</taxon>
        <taxon>Morganellaceae</taxon>
        <taxon>Providencia</taxon>
    </lineage>
</organism>
<dbReference type="RefSeq" id="WP_110591543.1">
    <property type="nucleotide sequence ID" value="NZ_CP076405.1"/>
</dbReference>
<name>A0AAJ4NJJ7_PRORE</name>
<proteinExistence type="predicted"/>